<evidence type="ECO:0000313" key="2">
    <source>
        <dbReference type="Proteomes" id="UP000824533"/>
    </source>
</evidence>
<reference evidence="1 2" key="1">
    <citation type="journal article" date="2021" name="Front. Genet.">
        <title>Chromosome-Level Genome Assembly Reveals Significant Gene Expansion in the Toll and IMD Signaling Pathways of Dendrolimus kikuchii.</title>
        <authorList>
            <person name="Zhou J."/>
            <person name="Wu P."/>
            <person name="Xiong Z."/>
            <person name="Liu N."/>
            <person name="Zhao N."/>
            <person name="Ji M."/>
            <person name="Qiu Y."/>
            <person name="Yang B."/>
        </authorList>
    </citation>
    <scope>NUCLEOTIDE SEQUENCE [LARGE SCALE GENOMIC DNA]</scope>
    <source>
        <strain evidence="1">Ann1</strain>
    </source>
</reference>
<evidence type="ECO:0000313" key="1">
    <source>
        <dbReference type="EMBL" id="KAJ0178707.1"/>
    </source>
</evidence>
<dbReference type="Proteomes" id="UP000824533">
    <property type="component" value="Linkage Group LG09"/>
</dbReference>
<comment type="caution">
    <text evidence="1">The sequence shown here is derived from an EMBL/GenBank/DDBJ whole genome shotgun (WGS) entry which is preliminary data.</text>
</comment>
<accession>A0ACC1D594</accession>
<proteinExistence type="predicted"/>
<keyword evidence="2" id="KW-1185">Reference proteome</keyword>
<protein>
    <submittedName>
        <fullName evidence="1">Uncharacterized protein</fullName>
    </submittedName>
</protein>
<dbReference type="EMBL" id="CM034395">
    <property type="protein sequence ID" value="KAJ0178707.1"/>
    <property type="molecule type" value="Genomic_DNA"/>
</dbReference>
<name>A0ACC1D594_9NEOP</name>
<sequence length="167" mass="18709">MWILIPSQRRRTSADTLHGRVANLCVNYYKRSAIVAVRRSTRFFILEQKKNKMSYSAIVLMTVVLASAYAAPQTSPTATKPPNISPEDLTYIIKVRNGEATTPPVNLSPCARAILGCCKANVMNTQCSENLKCGAFFFDVNPCEDKFIVEALQAARMFYQQFNKVMT</sequence>
<gene>
    <name evidence="1" type="ORF">K1T71_005482</name>
</gene>
<organism evidence="1 2">
    <name type="scientific">Dendrolimus kikuchii</name>
    <dbReference type="NCBI Taxonomy" id="765133"/>
    <lineage>
        <taxon>Eukaryota</taxon>
        <taxon>Metazoa</taxon>
        <taxon>Ecdysozoa</taxon>
        <taxon>Arthropoda</taxon>
        <taxon>Hexapoda</taxon>
        <taxon>Insecta</taxon>
        <taxon>Pterygota</taxon>
        <taxon>Neoptera</taxon>
        <taxon>Endopterygota</taxon>
        <taxon>Lepidoptera</taxon>
        <taxon>Glossata</taxon>
        <taxon>Ditrysia</taxon>
        <taxon>Bombycoidea</taxon>
        <taxon>Lasiocampidae</taxon>
        <taxon>Dendrolimus</taxon>
    </lineage>
</organism>